<dbReference type="Proteomes" id="UP000004725">
    <property type="component" value="Unassembled WGS sequence"/>
</dbReference>
<name>A0A1C7DIP3_9BACL</name>
<dbReference type="OrthoDB" id="569879at2"/>
<dbReference type="Proteomes" id="UP000092661">
    <property type="component" value="Chromosome"/>
</dbReference>
<dbReference type="EMBL" id="AJYB01000059">
    <property type="protein sequence ID" value="EIM05676.1"/>
    <property type="molecule type" value="Genomic_DNA"/>
</dbReference>
<dbReference type="RefSeq" id="WP_006830999.1">
    <property type="nucleotide sequence ID" value="NZ_AJYB01000059.1"/>
</dbReference>
<reference evidence="2" key="3">
    <citation type="submission" date="2016-10" db="EMBL/GenBank/DDBJ databases">
        <authorList>
            <person name="See-Too W.S."/>
        </authorList>
    </citation>
    <scope>NUCLEOTIDE SEQUENCE</scope>
    <source>
        <strain evidence="2">DSM 14505</strain>
    </source>
</reference>
<dbReference type="PROSITE" id="PS50965">
    <property type="entry name" value="NERD"/>
    <property type="match status" value="1"/>
</dbReference>
<reference evidence="5" key="2">
    <citation type="submission" date="2016-07" db="EMBL/GenBank/DDBJ databases">
        <authorList>
            <person name="See-Too W.S."/>
        </authorList>
    </citation>
    <scope>NUCLEOTIDE SEQUENCE [LARGE SCALE GENOMIC DNA]</scope>
    <source>
        <strain evidence="5">DSM 14505</strain>
    </source>
</reference>
<evidence type="ECO:0000313" key="3">
    <source>
        <dbReference type="EMBL" id="EIM05676.1"/>
    </source>
</evidence>
<feature type="domain" description="NERD" evidence="1">
    <location>
        <begin position="41"/>
        <end position="159"/>
    </location>
</feature>
<protein>
    <submittedName>
        <fullName evidence="3">NERD domain-containing protein</fullName>
    </submittedName>
    <submittedName>
        <fullName evidence="2">Nuclease</fullName>
    </submittedName>
</protein>
<sequence length="320" mass="38101">MSKKEIVLLSQTDLLERLLYRLPEIHPKRPFLQIELYRTAAGKRGEDRLERKLIEFSPEENYRFLRNVCLSPDDWKVQMDVLLLTERGVIFIESKNSSGQLYFDNQTSEFSRTDLEGARTVMENPASQLNKNIRFLTKFFKQHKINLPIEGLVVFTSKHCEFMTNPKNIHVCKTYQLIDYLFHILQDFPEKNTRPNLSEIDKLFQKAQTPYIRFPLCQLYAIEPNELRVGIFCYNCKNHRVIRKYKYGWMCELCETIDPLALENTIREYFSLVHKRLSNKKLRQFCNLESPYVVSRLLTTFDFEIEGDLRNRTYQLKNKG</sequence>
<dbReference type="Pfam" id="PF08378">
    <property type="entry name" value="NERD"/>
    <property type="match status" value="1"/>
</dbReference>
<evidence type="ECO:0000313" key="4">
    <source>
        <dbReference type="Proteomes" id="UP000004725"/>
    </source>
</evidence>
<organism evidence="3 4">
    <name type="scientific">Planococcus antarcticus DSM 14505</name>
    <dbReference type="NCBI Taxonomy" id="1185653"/>
    <lineage>
        <taxon>Bacteria</taxon>
        <taxon>Bacillati</taxon>
        <taxon>Bacillota</taxon>
        <taxon>Bacilli</taxon>
        <taxon>Bacillales</taxon>
        <taxon>Caryophanaceae</taxon>
        <taxon>Planococcus</taxon>
    </lineage>
</organism>
<dbReference type="InterPro" id="IPR011528">
    <property type="entry name" value="NERD"/>
</dbReference>
<reference evidence="3 4" key="1">
    <citation type="journal article" date="2012" name="J. Bacteriol.">
        <title>Genome Sequence of the Antarctic Psychrophile Bacterium Planococcus antarcticus DSM 14505.</title>
        <authorList>
            <person name="Margolles A."/>
            <person name="Gueimonde M."/>
            <person name="Sanchez B."/>
        </authorList>
    </citation>
    <scope>NUCLEOTIDE SEQUENCE [LARGE SCALE GENOMIC DNA]</scope>
    <source>
        <strain evidence="3 4">DSM 14505</strain>
    </source>
</reference>
<keyword evidence="5" id="KW-1185">Reference proteome</keyword>
<dbReference type="EMBL" id="CP016534">
    <property type="protein sequence ID" value="ANU11366.1"/>
    <property type="molecule type" value="Genomic_DNA"/>
</dbReference>
<evidence type="ECO:0000313" key="5">
    <source>
        <dbReference type="Proteomes" id="UP000092661"/>
    </source>
</evidence>
<proteinExistence type="predicted"/>
<dbReference type="AlphaFoldDB" id="A0A1C7DIP3"/>
<accession>A0A1C7DIP3</accession>
<gene>
    <name evidence="3" type="ORF">A1A1_15209</name>
    <name evidence="2" type="ORF">BBH88_14215</name>
</gene>
<dbReference type="KEGG" id="pana:BBH88_14215"/>
<evidence type="ECO:0000313" key="2">
    <source>
        <dbReference type="EMBL" id="ANU11366.1"/>
    </source>
</evidence>
<evidence type="ECO:0000259" key="1">
    <source>
        <dbReference type="PROSITE" id="PS50965"/>
    </source>
</evidence>